<reference evidence="2 3" key="1">
    <citation type="journal article" date="2016" name="Environ. Microbiol.">
        <title>Genomic resolution of a cold subsurface aquifer community provides metabolic insights for novel microbes adapted to high CO concentrations.</title>
        <authorList>
            <person name="Probst A.J."/>
            <person name="Castelle C.J."/>
            <person name="Singh A."/>
            <person name="Brown C.T."/>
            <person name="Anantharaman K."/>
            <person name="Sharon I."/>
            <person name="Hug L.A."/>
            <person name="Burstein D."/>
            <person name="Emerson J.B."/>
            <person name="Thomas B.C."/>
            <person name="Banfield J.F."/>
        </authorList>
    </citation>
    <scope>NUCLEOTIDE SEQUENCE [LARGE SCALE GENOMIC DNA]</scope>
    <source>
        <strain evidence="2">CG2_30_54_11</strain>
    </source>
</reference>
<protein>
    <submittedName>
        <fullName evidence="2">Uncharacterized protein</fullName>
    </submittedName>
</protein>
<evidence type="ECO:0000313" key="3">
    <source>
        <dbReference type="Proteomes" id="UP000183245"/>
    </source>
</evidence>
<evidence type="ECO:0000313" key="2">
    <source>
        <dbReference type="EMBL" id="OIP97318.1"/>
    </source>
</evidence>
<organism evidence="2 3">
    <name type="scientific">Candidatus Wirthbacteria bacterium CG2_30_54_11</name>
    <dbReference type="NCBI Taxonomy" id="1817892"/>
    <lineage>
        <taxon>Bacteria</taxon>
        <taxon>Candidatus Wirthbacteria</taxon>
    </lineage>
</organism>
<feature type="region of interest" description="Disordered" evidence="1">
    <location>
        <begin position="93"/>
        <end position="112"/>
    </location>
</feature>
<dbReference type="AlphaFoldDB" id="A0A1J5IYG0"/>
<dbReference type="Proteomes" id="UP000183245">
    <property type="component" value="Unassembled WGS sequence"/>
</dbReference>
<accession>A0A1J5IYG0</accession>
<feature type="region of interest" description="Disordered" evidence="1">
    <location>
        <begin position="1"/>
        <end position="26"/>
    </location>
</feature>
<dbReference type="EMBL" id="MNZT01000059">
    <property type="protein sequence ID" value="OIP97318.1"/>
    <property type="molecule type" value="Genomic_DNA"/>
</dbReference>
<name>A0A1J5IYG0_9BACT</name>
<sequence>MTIIPKTMRDISGPTRHPTLIRPKGRGQPLKYSTFVLSEIRSPQEIKIDRQLQSIFNRLNQSYSTSINTPHTAFLREQIEDFLHLSQTRYLFQSQTRAEPPEYVPDTGSQTS</sequence>
<proteinExistence type="predicted"/>
<evidence type="ECO:0000256" key="1">
    <source>
        <dbReference type="SAM" id="MobiDB-lite"/>
    </source>
</evidence>
<gene>
    <name evidence="2" type="ORF">AUK40_03480</name>
</gene>
<comment type="caution">
    <text evidence="2">The sequence shown here is derived from an EMBL/GenBank/DDBJ whole genome shotgun (WGS) entry which is preliminary data.</text>
</comment>